<accession>A0A382STG2</accession>
<gene>
    <name evidence="3" type="ORF">METZ01_LOCUS365055</name>
</gene>
<dbReference type="PROSITE" id="PS00665">
    <property type="entry name" value="DHDPS_1"/>
    <property type="match status" value="1"/>
</dbReference>
<sequence>MNNNHSFVGSSVAIITPMFDDGSVDYESLNHLIDFHIDAGTSSIVSVGTTGESATVGVKEHLKIIKHT</sequence>
<evidence type="ECO:0008006" key="4">
    <source>
        <dbReference type="Google" id="ProtNLM"/>
    </source>
</evidence>
<name>A0A382STG2_9ZZZZ</name>
<feature type="non-terminal residue" evidence="3">
    <location>
        <position position="68"/>
    </location>
</feature>
<keyword evidence="1" id="KW-0456">Lyase</keyword>
<dbReference type="EMBL" id="UINC01130861">
    <property type="protein sequence ID" value="SVD12201.1"/>
    <property type="molecule type" value="Genomic_DNA"/>
</dbReference>
<evidence type="ECO:0000256" key="1">
    <source>
        <dbReference type="ARBA" id="ARBA00023239"/>
    </source>
</evidence>
<dbReference type="AlphaFoldDB" id="A0A382STG2"/>
<evidence type="ECO:0000313" key="3">
    <source>
        <dbReference type="EMBL" id="SVD12201.1"/>
    </source>
</evidence>
<dbReference type="InterPro" id="IPR020624">
    <property type="entry name" value="Schiff_base-form_aldolases_CS"/>
</dbReference>
<proteinExistence type="predicted"/>
<organism evidence="3">
    <name type="scientific">marine metagenome</name>
    <dbReference type="NCBI Taxonomy" id="408172"/>
    <lineage>
        <taxon>unclassified sequences</taxon>
        <taxon>metagenomes</taxon>
        <taxon>ecological metagenomes</taxon>
    </lineage>
</organism>
<keyword evidence="2" id="KW-0704">Schiff base</keyword>
<dbReference type="Gene3D" id="3.20.20.70">
    <property type="entry name" value="Aldolase class I"/>
    <property type="match status" value="1"/>
</dbReference>
<dbReference type="GO" id="GO:0016829">
    <property type="term" value="F:lyase activity"/>
    <property type="evidence" value="ECO:0007669"/>
    <property type="project" value="UniProtKB-KW"/>
</dbReference>
<protein>
    <recommendedName>
        <fullName evidence="4">4-hydroxy-tetrahydrodipicolinate synthase</fullName>
    </recommendedName>
</protein>
<dbReference type="InterPro" id="IPR013785">
    <property type="entry name" value="Aldolase_TIM"/>
</dbReference>
<evidence type="ECO:0000256" key="2">
    <source>
        <dbReference type="ARBA" id="ARBA00023270"/>
    </source>
</evidence>
<dbReference type="InterPro" id="IPR002220">
    <property type="entry name" value="DapA-like"/>
</dbReference>
<dbReference type="Pfam" id="PF00701">
    <property type="entry name" value="DHDPS"/>
    <property type="match status" value="1"/>
</dbReference>
<reference evidence="3" key="1">
    <citation type="submission" date="2018-05" db="EMBL/GenBank/DDBJ databases">
        <authorList>
            <person name="Lanie J.A."/>
            <person name="Ng W.-L."/>
            <person name="Kazmierczak K.M."/>
            <person name="Andrzejewski T.M."/>
            <person name="Davidsen T.M."/>
            <person name="Wayne K.J."/>
            <person name="Tettelin H."/>
            <person name="Glass J.I."/>
            <person name="Rusch D."/>
            <person name="Podicherti R."/>
            <person name="Tsui H.-C.T."/>
            <person name="Winkler M.E."/>
        </authorList>
    </citation>
    <scope>NUCLEOTIDE SEQUENCE</scope>
</reference>
<dbReference type="SUPFAM" id="SSF51569">
    <property type="entry name" value="Aldolase"/>
    <property type="match status" value="1"/>
</dbReference>